<dbReference type="Proteomes" id="UP000462760">
    <property type="component" value="Unassembled WGS sequence"/>
</dbReference>
<dbReference type="Pfam" id="PF01476">
    <property type="entry name" value="LysM"/>
    <property type="match status" value="1"/>
</dbReference>
<dbReference type="PROSITE" id="PS51782">
    <property type="entry name" value="LYSM"/>
    <property type="match status" value="1"/>
</dbReference>
<dbReference type="InterPro" id="IPR018392">
    <property type="entry name" value="LysM"/>
</dbReference>
<reference evidence="2 3" key="1">
    <citation type="submission" date="2019-08" db="EMBL/GenBank/DDBJ databases">
        <title>In-depth cultivation of the pig gut microbiome towards novel bacterial diversity and tailored functional studies.</title>
        <authorList>
            <person name="Wylensek D."/>
            <person name="Hitch T.C.A."/>
            <person name="Clavel T."/>
        </authorList>
    </citation>
    <scope>NUCLEOTIDE SEQUENCE [LARGE SCALE GENOMIC DNA]</scope>
    <source>
        <strain evidence="2 3">Med78-601-WT-4W-RMD-3</strain>
    </source>
</reference>
<feature type="domain" description="LysM" evidence="1">
    <location>
        <begin position="463"/>
        <end position="507"/>
    </location>
</feature>
<dbReference type="RefSeq" id="WP_154484605.1">
    <property type="nucleotide sequence ID" value="NZ_VULR01000013.1"/>
</dbReference>
<protein>
    <submittedName>
        <fullName evidence="2">DUF3794 domain-containing protein</fullName>
    </submittedName>
</protein>
<evidence type="ECO:0000313" key="3">
    <source>
        <dbReference type="Proteomes" id="UP000462760"/>
    </source>
</evidence>
<proteinExistence type="predicted"/>
<gene>
    <name evidence="2" type="ORF">FYJ27_09335</name>
</gene>
<evidence type="ECO:0000313" key="2">
    <source>
        <dbReference type="EMBL" id="MSS43927.1"/>
    </source>
</evidence>
<dbReference type="InterPro" id="IPR024300">
    <property type="entry name" value="SipL_SPOCS_dom"/>
</dbReference>
<dbReference type="EMBL" id="VULR01000013">
    <property type="protein sequence ID" value="MSS43927.1"/>
    <property type="molecule type" value="Genomic_DNA"/>
</dbReference>
<dbReference type="InterPro" id="IPR036779">
    <property type="entry name" value="LysM_dom_sf"/>
</dbReference>
<dbReference type="SMART" id="SM00257">
    <property type="entry name" value="LysM"/>
    <property type="match status" value="1"/>
</dbReference>
<dbReference type="OrthoDB" id="9779340at2"/>
<sequence length="515" mass="58920">MAVELIKDSLNIDEIKGKEEVQTLAEAEIYLEQTKPDIDKILWAQGKPEIISTKIVKDKLLISGVVNFKVVYKSTEESSSIQQVETTSDFREEIDIEGINKEMVGKGKVNIEHIEHEKEDERKISLRALVNIEGKVESSSSIEIVKDIKGGEGLETLKEKVRYNHLLGEGYTHTLIHEAFEVDDGMPDIDEVLKFDLMAYENESKVVDDKIIVSGTLECSLVYYGGKKINSIKKEISFNHFVDIEGAIKDSESQVKMDIEFANYEIKENLEGNLRILDLEIKVKIDGKVYEQREKEIILDAYSTKKEIDLERKNIEVVENVKGLQNKEIIEGNIAHSYFKEVYSIEGSSTILDSRIVEDKLILEGLIILNIIYLDSDSEEINTLREEIPFKTYVESEGIDETMAPEVESMVEDIDYKINDNKLILKVHLNNLIELNRRKNINIILNLEEKEEYIDKSRRPSITIYIVQSGDSLWNIAKRYNTTVDDIISSNDISSPDTLMPGEKIIIEKNVDMNF</sequence>
<dbReference type="Pfam" id="PF12673">
    <property type="entry name" value="SipL"/>
    <property type="match status" value="3"/>
</dbReference>
<dbReference type="Gene3D" id="3.10.350.10">
    <property type="entry name" value="LysM domain"/>
    <property type="match status" value="1"/>
</dbReference>
<dbReference type="AlphaFoldDB" id="A0A844FIL8"/>
<organism evidence="2 3">
    <name type="scientific">Anaerosalibacter bizertensis</name>
    <dbReference type="NCBI Taxonomy" id="932217"/>
    <lineage>
        <taxon>Bacteria</taxon>
        <taxon>Bacillati</taxon>
        <taxon>Bacillota</taxon>
        <taxon>Tissierellia</taxon>
        <taxon>Tissierellales</taxon>
        <taxon>Sporanaerobacteraceae</taxon>
        <taxon>Anaerosalibacter</taxon>
    </lineage>
</organism>
<dbReference type="GO" id="GO:0008932">
    <property type="term" value="F:lytic endotransglycosylase activity"/>
    <property type="evidence" value="ECO:0007669"/>
    <property type="project" value="TreeGrafter"/>
</dbReference>
<accession>A0A844FIL8</accession>
<dbReference type="CDD" id="cd00118">
    <property type="entry name" value="LysM"/>
    <property type="match status" value="1"/>
</dbReference>
<comment type="caution">
    <text evidence="2">The sequence shown here is derived from an EMBL/GenBank/DDBJ whole genome shotgun (WGS) entry which is preliminary data.</text>
</comment>
<dbReference type="PANTHER" id="PTHR33734:SF22">
    <property type="entry name" value="MEMBRANE-BOUND LYTIC MUREIN TRANSGLYCOSYLASE D"/>
    <property type="match status" value="1"/>
</dbReference>
<name>A0A844FIL8_9FIRM</name>
<dbReference type="SUPFAM" id="SSF54106">
    <property type="entry name" value="LysM domain"/>
    <property type="match status" value="1"/>
</dbReference>
<evidence type="ECO:0000259" key="1">
    <source>
        <dbReference type="PROSITE" id="PS51782"/>
    </source>
</evidence>
<dbReference type="PANTHER" id="PTHR33734">
    <property type="entry name" value="LYSM DOMAIN-CONTAINING GPI-ANCHORED PROTEIN 2"/>
    <property type="match status" value="1"/>
</dbReference>